<dbReference type="Proteomes" id="UP001163046">
    <property type="component" value="Unassembled WGS sequence"/>
</dbReference>
<evidence type="ECO:0000256" key="5">
    <source>
        <dbReference type="ARBA" id="ARBA00023136"/>
    </source>
</evidence>
<reference evidence="7" key="1">
    <citation type="submission" date="2023-01" db="EMBL/GenBank/DDBJ databases">
        <title>Genome assembly of the deep-sea coral Lophelia pertusa.</title>
        <authorList>
            <person name="Herrera S."/>
            <person name="Cordes E."/>
        </authorList>
    </citation>
    <scope>NUCLEOTIDE SEQUENCE</scope>
    <source>
        <strain evidence="7">USNM1676648</strain>
        <tissue evidence="7">Polyp</tissue>
    </source>
</reference>
<accession>A0A9W9Z9U6</accession>
<keyword evidence="2" id="KW-0813">Transport</keyword>
<dbReference type="InterPro" id="IPR036259">
    <property type="entry name" value="MFS_trans_sf"/>
</dbReference>
<gene>
    <name evidence="7" type="ORF">OS493_027740</name>
</gene>
<dbReference type="AlphaFoldDB" id="A0A9W9Z9U6"/>
<dbReference type="SUPFAM" id="SSF103473">
    <property type="entry name" value="MFS general substrate transporter"/>
    <property type="match status" value="1"/>
</dbReference>
<evidence type="ECO:0000256" key="6">
    <source>
        <dbReference type="SAM" id="Phobius"/>
    </source>
</evidence>
<dbReference type="PANTHER" id="PTHR12778">
    <property type="entry name" value="SOLUTE CARRIER FAMILY 33 ACETYL-COA TRANSPORTER -RELATED"/>
    <property type="match status" value="1"/>
</dbReference>
<sequence>MNGFARTPGLKWMIICTCVYKYASHSSQSILTMFLVDNGESLSRIGFMSGMAGQVISIAVASVCGLVLSAKGISPLQLLMLTSLLSVCSVIIQLYVVWWNNTTFIAFVYLLHNVVHGSQATPVYTLMLSCSQNAPRSVRTACYSFLGTLEILGKQMSLFMAGVLTEIFGYVAGLNISLIVSVFVVLLVWRCPGHLRCS</sequence>
<feature type="transmembrane region" description="Helical" evidence="6">
    <location>
        <begin position="167"/>
        <end position="189"/>
    </location>
</feature>
<evidence type="ECO:0000256" key="1">
    <source>
        <dbReference type="ARBA" id="ARBA00004141"/>
    </source>
</evidence>
<protein>
    <submittedName>
        <fullName evidence="7">Uncharacterized protein</fullName>
    </submittedName>
</protein>
<keyword evidence="5 6" id="KW-0472">Membrane</keyword>
<dbReference type="OrthoDB" id="6415790at2759"/>
<dbReference type="GO" id="GO:0016020">
    <property type="term" value="C:membrane"/>
    <property type="evidence" value="ECO:0007669"/>
    <property type="project" value="UniProtKB-SubCell"/>
</dbReference>
<feature type="transmembrane region" description="Helical" evidence="6">
    <location>
        <begin position="45"/>
        <end position="66"/>
    </location>
</feature>
<feature type="transmembrane region" description="Helical" evidence="6">
    <location>
        <begin position="78"/>
        <end position="98"/>
    </location>
</feature>
<keyword evidence="8" id="KW-1185">Reference proteome</keyword>
<keyword evidence="3 6" id="KW-0812">Transmembrane</keyword>
<comment type="subcellular location">
    <subcellularLocation>
        <location evidence="1">Membrane</location>
        <topology evidence="1">Multi-pass membrane protein</topology>
    </subcellularLocation>
</comment>
<dbReference type="EMBL" id="MU826375">
    <property type="protein sequence ID" value="KAJ7377662.1"/>
    <property type="molecule type" value="Genomic_DNA"/>
</dbReference>
<name>A0A9W9Z9U6_9CNID</name>
<evidence type="ECO:0000256" key="2">
    <source>
        <dbReference type="ARBA" id="ARBA00022448"/>
    </source>
</evidence>
<evidence type="ECO:0000256" key="4">
    <source>
        <dbReference type="ARBA" id="ARBA00022989"/>
    </source>
</evidence>
<evidence type="ECO:0000313" key="7">
    <source>
        <dbReference type="EMBL" id="KAJ7377662.1"/>
    </source>
</evidence>
<evidence type="ECO:0000313" key="8">
    <source>
        <dbReference type="Proteomes" id="UP001163046"/>
    </source>
</evidence>
<organism evidence="7 8">
    <name type="scientific">Desmophyllum pertusum</name>
    <dbReference type="NCBI Taxonomy" id="174260"/>
    <lineage>
        <taxon>Eukaryota</taxon>
        <taxon>Metazoa</taxon>
        <taxon>Cnidaria</taxon>
        <taxon>Anthozoa</taxon>
        <taxon>Hexacorallia</taxon>
        <taxon>Scleractinia</taxon>
        <taxon>Caryophylliina</taxon>
        <taxon>Caryophylliidae</taxon>
        <taxon>Desmophyllum</taxon>
    </lineage>
</organism>
<comment type="caution">
    <text evidence="7">The sequence shown here is derived from an EMBL/GenBank/DDBJ whole genome shotgun (WGS) entry which is preliminary data.</text>
</comment>
<proteinExistence type="predicted"/>
<dbReference type="InterPro" id="IPR004752">
    <property type="entry name" value="AmpG_permease/AT-1"/>
</dbReference>
<keyword evidence="4 6" id="KW-1133">Transmembrane helix</keyword>
<evidence type="ECO:0000256" key="3">
    <source>
        <dbReference type="ARBA" id="ARBA00022692"/>
    </source>
</evidence>
<dbReference type="PANTHER" id="PTHR12778:SF10">
    <property type="entry name" value="MAJOR FACILITATOR SUPERFAMILY DOMAIN-CONTAINING PROTEIN 3"/>
    <property type="match status" value="1"/>
</dbReference>